<dbReference type="AlphaFoldDB" id="A0A2S6N7Y9"/>
<feature type="transmembrane region" description="Helical" evidence="5">
    <location>
        <begin position="46"/>
        <end position="66"/>
    </location>
</feature>
<comment type="caution">
    <text evidence="7">The sequence shown here is derived from an EMBL/GenBank/DDBJ whole genome shotgun (WGS) entry which is preliminary data.</text>
</comment>
<dbReference type="EMBL" id="NHSJ01000073">
    <property type="protein sequence ID" value="PPQ30730.1"/>
    <property type="molecule type" value="Genomic_DNA"/>
</dbReference>
<evidence type="ECO:0000256" key="5">
    <source>
        <dbReference type="SAM" id="Phobius"/>
    </source>
</evidence>
<keyword evidence="4 5" id="KW-0472">Membrane</keyword>
<evidence type="ECO:0000313" key="8">
    <source>
        <dbReference type="Proteomes" id="UP000239089"/>
    </source>
</evidence>
<feature type="transmembrane region" description="Helical" evidence="5">
    <location>
        <begin position="393"/>
        <end position="416"/>
    </location>
</feature>
<feature type="domain" description="Major facilitator superfamily (MFS) profile" evidence="6">
    <location>
        <begin position="47"/>
        <end position="448"/>
    </location>
</feature>
<dbReference type="SUPFAM" id="SSF103473">
    <property type="entry name" value="MFS general substrate transporter"/>
    <property type="match status" value="1"/>
</dbReference>
<gene>
    <name evidence="7" type="ORF">CCR94_11745</name>
</gene>
<dbReference type="PROSITE" id="PS50850">
    <property type="entry name" value="MFS"/>
    <property type="match status" value="1"/>
</dbReference>
<feature type="transmembrane region" description="Helical" evidence="5">
    <location>
        <begin position="302"/>
        <end position="322"/>
    </location>
</feature>
<sequence>MGSARRRPLFRHQHPQGAVTISDARRAASSGAASPSHAPSLFKQKWLLALVVTAGILNYVDRQLIAVLKPILARELGWSDADYGDLAAVFQFGAVLAFPLVGWLVDRLGPRTSNLIAVGSWSLAAAAHGLAVTLGQFAAARLALGATEAMGTPTAIKTLAALFDSRGRALALGVMNAASSVGAIVTPLALPAFALLVGWRMCFLCVGALGLFWCAAWMVFSARISWPTRETNADERKDEPKDGLRDGLGDSWRVILADRATWALVGAKVLSDQAWWLLLFWLPDLFNRLFHLDVAALGRPVACIYLMAAAGAFVGGALSTTLARSQADLSVARGRVLAGSALLAASMPLALCVDQLWQATAVLGLALAGHQSFSVNLFATLTDAVPASRVGRVTALGALCGNLGGMALLAATGRILSGGGGYLPILMVSALAYLLAPVALRALSPRRSRPLTAGDI</sequence>
<feature type="transmembrane region" description="Helical" evidence="5">
    <location>
        <begin position="422"/>
        <end position="440"/>
    </location>
</feature>
<reference evidence="7 8" key="1">
    <citation type="journal article" date="2018" name="Arch. Microbiol.">
        <title>New insights into the metabolic potential of the phototrophic purple bacterium Rhodopila globiformis DSM 161(T) from its draft genome sequence and evidence for a vanadium-dependent nitrogenase.</title>
        <authorList>
            <person name="Imhoff J.F."/>
            <person name="Rahn T."/>
            <person name="Kunzel S."/>
            <person name="Neulinger S.C."/>
        </authorList>
    </citation>
    <scope>NUCLEOTIDE SEQUENCE [LARGE SCALE GENOMIC DNA]</scope>
    <source>
        <strain evidence="7 8">DSM 16996</strain>
    </source>
</reference>
<evidence type="ECO:0000256" key="1">
    <source>
        <dbReference type="ARBA" id="ARBA00004141"/>
    </source>
</evidence>
<evidence type="ECO:0000259" key="6">
    <source>
        <dbReference type="PROSITE" id="PS50850"/>
    </source>
</evidence>
<dbReference type="PANTHER" id="PTHR11662">
    <property type="entry name" value="SOLUTE CARRIER FAMILY 17"/>
    <property type="match status" value="1"/>
</dbReference>
<feature type="transmembrane region" description="Helical" evidence="5">
    <location>
        <begin position="169"/>
        <end position="190"/>
    </location>
</feature>
<keyword evidence="8" id="KW-1185">Reference proteome</keyword>
<feature type="transmembrane region" description="Helical" evidence="5">
    <location>
        <begin position="334"/>
        <end position="351"/>
    </location>
</feature>
<dbReference type="InterPro" id="IPR011701">
    <property type="entry name" value="MFS"/>
</dbReference>
<organism evidence="7 8">
    <name type="scientific">Rhodoblastus sphagnicola</name>
    <dbReference type="NCBI Taxonomy" id="333368"/>
    <lineage>
        <taxon>Bacteria</taxon>
        <taxon>Pseudomonadati</taxon>
        <taxon>Pseudomonadota</taxon>
        <taxon>Alphaproteobacteria</taxon>
        <taxon>Hyphomicrobiales</taxon>
        <taxon>Rhodoblastaceae</taxon>
        <taxon>Rhodoblastus</taxon>
    </lineage>
</organism>
<feature type="transmembrane region" description="Helical" evidence="5">
    <location>
        <begin position="357"/>
        <end position="381"/>
    </location>
</feature>
<dbReference type="Gene3D" id="1.20.1250.20">
    <property type="entry name" value="MFS general substrate transporter like domains"/>
    <property type="match status" value="1"/>
</dbReference>
<evidence type="ECO:0000256" key="2">
    <source>
        <dbReference type="ARBA" id="ARBA00022692"/>
    </source>
</evidence>
<feature type="transmembrane region" description="Helical" evidence="5">
    <location>
        <begin position="86"/>
        <end position="105"/>
    </location>
</feature>
<dbReference type="GO" id="GO:0015134">
    <property type="term" value="F:hexuronate transmembrane transporter activity"/>
    <property type="evidence" value="ECO:0007669"/>
    <property type="project" value="TreeGrafter"/>
</dbReference>
<dbReference type="InterPro" id="IPR036259">
    <property type="entry name" value="MFS_trans_sf"/>
</dbReference>
<dbReference type="PANTHER" id="PTHR11662:SF285">
    <property type="entry name" value="HEXURONATE TRANSPORTER"/>
    <property type="match status" value="1"/>
</dbReference>
<dbReference type="InterPro" id="IPR020846">
    <property type="entry name" value="MFS_dom"/>
</dbReference>
<comment type="subcellular location">
    <subcellularLocation>
        <location evidence="1">Membrane</location>
        <topology evidence="1">Multi-pass membrane protein</topology>
    </subcellularLocation>
</comment>
<keyword evidence="2 5" id="KW-0812">Transmembrane</keyword>
<dbReference type="Pfam" id="PF07690">
    <property type="entry name" value="MFS_1"/>
    <property type="match status" value="1"/>
</dbReference>
<evidence type="ECO:0000313" key="7">
    <source>
        <dbReference type="EMBL" id="PPQ30730.1"/>
    </source>
</evidence>
<accession>A0A2S6N7Y9</accession>
<name>A0A2S6N7Y9_9HYPH</name>
<feature type="transmembrane region" description="Helical" evidence="5">
    <location>
        <begin position="196"/>
        <end position="220"/>
    </location>
</feature>
<dbReference type="Proteomes" id="UP000239089">
    <property type="component" value="Unassembled WGS sequence"/>
</dbReference>
<evidence type="ECO:0000256" key="4">
    <source>
        <dbReference type="ARBA" id="ARBA00023136"/>
    </source>
</evidence>
<dbReference type="InterPro" id="IPR050382">
    <property type="entry name" value="MFS_Na/Anion_cotransporter"/>
</dbReference>
<keyword evidence="3 5" id="KW-1133">Transmembrane helix</keyword>
<proteinExistence type="predicted"/>
<protein>
    <recommendedName>
        <fullName evidence="6">Major facilitator superfamily (MFS) profile domain-containing protein</fullName>
    </recommendedName>
</protein>
<evidence type="ECO:0000256" key="3">
    <source>
        <dbReference type="ARBA" id="ARBA00022989"/>
    </source>
</evidence>
<dbReference type="GO" id="GO:0016020">
    <property type="term" value="C:membrane"/>
    <property type="evidence" value="ECO:0007669"/>
    <property type="project" value="UniProtKB-SubCell"/>
</dbReference>